<dbReference type="RefSeq" id="WP_212189161.1">
    <property type="nucleotide sequence ID" value="NZ_JAGTAR010000008.1"/>
</dbReference>
<dbReference type="Pfam" id="PF02566">
    <property type="entry name" value="OsmC"/>
    <property type="match status" value="1"/>
</dbReference>
<dbReference type="InterPro" id="IPR052924">
    <property type="entry name" value="OsmC/Ohr_hydroprdx_reductase"/>
</dbReference>
<dbReference type="InterPro" id="IPR036102">
    <property type="entry name" value="OsmC/Ohrsf"/>
</dbReference>
<comment type="caution">
    <text evidence="1">The sequence shown here is derived from an EMBL/GenBank/DDBJ whole genome shotgun (WGS) entry which is preliminary data.</text>
</comment>
<dbReference type="InterPro" id="IPR003718">
    <property type="entry name" value="OsmC/Ohr_fam"/>
</dbReference>
<reference evidence="1" key="1">
    <citation type="journal article" date="2018" name="Int. J. Syst. Evol. Microbiol.">
        <title>Carboxylicivirga sediminis sp. nov., isolated from coastal sediment.</title>
        <authorList>
            <person name="Wang F.Q."/>
            <person name="Ren L.H."/>
            <person name="Zou R.J."/>
            <person name="Sun Y.Z."/>
            <person name="Liu X.J."/>
            <person name="Jiang F."/>
            <person name="Liu L.J."/>
        </authorList>
    </citation>
    <scope>NUCLEOTIDE SEQUENCE</scope>
    <source>
        <strain evidence="1">JR1</strain>
    </source>
</reference>
<gene>
    <name evidence="1" type="ORF">KDU71_06775</name>
</gene>
<evidence type="ECO:0000313" key="1">
    <source>
        <dbReference type="EMBL" id="MBR8535256.1"/>
    </source>
</evidence>
<dbReference type="SUPFAM" id="SSF82784">
    <property type="entry name" value="OsmC-like"/>
    <property type="match status" value="1"/>
</dbReference>
<dbReference type="PANTHER" id="PTHR35368:SF1">
    <property type="entry name" value="HYDROPEROXIDE REDUCTASE"/>
    <property type="match status" value="1"/>
</dbReference>
<accession>A0A941F1Z3</accession>
<dbReference type="PANTHER" id="PTHR35368">
    <property type="entry name" value="HYDROPEROXIDE REDUCTASE"/>
    <property type="match status" value="1"/>
</dbReference>
<name>A0A941F1Z3_9BACT</name>
<dbReference type="Proteomes" id="UP000679220">
    <property type="component" value="Unassembled WGS sequence"/>
</dbReference>
<proteinExistence type="predicted"/>
<keyword evidence="2" id="KW-1185">Reference proteome</keyword>
<dbReference type="Gene3D" id="3.30.300.20">
    <property type="match status" value="1"/>
</dbReference>
<reference evidence="1" key="2">
    <citation type="submission" date="2021-04" db="EMBL/GenBank/DDBJ databases">
        <authorList>
            <person name="Zhang T."/>
            <person name="Zhang Y."/>
            <person name="Lu D."/>
            <person name="Zuo D."/>
            <person name="Du Z."/>
        </authorList>
    </citation>
    <scope>NUCLEOTIDE SEQUENCE</scope>
    <source>
        <strain evidence="1">JR1</strain>
    </source>
</reference>
<sequence length="143" mass="15940">MAISTLKVGAKMQEGFRTEIECSHNFIIDQPKPAGTDEGPNPMEIYLSSIPACICAIGRIIANQKRLPVRSISVKLEGDIDKDFLLGKTREGRAGFVEIRTMVEIDADMTKAEKELYLHDIEKRCPIADNTIYRTSLKTELVG</sequence>
<protein>
    <submittedName>
        <fullName evidence="1">OsmC family protein</fullName>
    </submittedName>
</protein>
<dbReference type="InterPro" id="IPR015946">
    <property type="entry name" value="KH_dom-like_a/b"/>
</dbReference>
<organism evidence="1 2">
    <name type="scientific">Carboxylicivirga sediminis</name>
    <dbReference type="NCBI Taxonomy" id="2006564"/>
    <lineage>
        <taxon>Bacteria</taxon>
        <taxon>Pseudomonadati</taxon>
        <taxon>Bacteroidota</taxon>
        <taxon>Bacteroidia</taxon>
        <taxon>Marinilabiliales</taxon>
        <taxon>Marinilabiliaceae</taxon>
        <taxon>Carboxylicivirga</taxon>
    </lineage>
</organism>
<dbReference type="EMBL" id="JAGTAR010000008">
    <property type="protein sequence ID" value="MBR8535256.1"/>
    <property type="molecule type" value="Genomic_DNA"/>
</dbReference>
<evidence type="ECO:0000313" key="2">
    <source>
        <dbReference type="Proteomes" id="UP000679220"/>
    </source>
</evidence>
<dbReference type="AlphaFoldDB" id="A0A941F1Z3"/>